<keyword evidence="2" id="KW-0131">Cell cycle</keyword>
<dbReference type="GO" id="GO:0005634">
    <property type="term" value="C:nucleus"/>
    <property type="evidence" value="ECO:0007669"/>
    <property type="project" value="TreeGrafter"/>
</dbReference>
<dbReference type="OrthoDB" id="1840446at2759"/>
<sequence>MESNCSTTMKSQDSECDKGVEAMKSSCSTPKGKRFKIGGMVSCPPAPKKRRITTMCLNKRPHIEFFAPPELEVFFLYAFRNNV</sequence>
<organism evidence="3 4">
    <name type="scientific">Handroanthus impetiginosus</name>
    <dbReference type="NCBI Taxonomy" id="429701"/>
    <lineage>
        <taxon>Eukaryota</taxon>
        <taxon>Viridiplantae</taxon>
        <taxon>Streptophyta</taxon>
        <taxon>Embryophyta</taxon>
        <taxon>Tracheophyta</taxon>
        <taxon>Spermatophyta</taxon>
        <taxon>Magnoliopsida</taxon>
        <taxon>eudicotyledons</taxon>
        <taxon>Gunneridae</taxon>
        <taxon>Pentapetalae</taxon>
        <taxon>asterids</taxon>
        <taxon>lamiids</taxon>
        <taxon>Lamiales</taxon>
        <taxon>Bignoniaceae</taxon>
        <taxon>Crescentiina</taxon>
        <taxon>Tabebuia alliance</taxon>
        <taxon>Handroanthus</taxon>
    </lineage>
</organism>
<dbReference type="InterPro" id="IPR040389">
    <property type="entry name" value="SMR"/>
</dbReference>
<dbReference type="PANTHER" id="PTHR33142:SF8">
    <property type="entry name" value="CYCLIN-DEPENDENT PROTEIN KINASE INHIBITOR SMR9"/>
    <property type="match status" value="1"/>
</dbReference>
<dbReference type="GO" id="GO:0004860">
    <property type="term" value="F:protein kinase inhibitor activity"/>
    <property type="evidence" value="ECO:0007669"/>
    <property type="project" value="UniProtKB-KW"/>
</dbReference>
<keyword evidence="1" id="KW-0649">Protein kinase inhibitor</keyword>
<evidence type="ECO:0000313" key="4">
    <source>
        <dbReference type="Proteomes" id="UP000231279"/>
    </source>
</evidence>
<comment type="caution">
    <text evidence="3">The sequence shown here is derived from an EMBL/GenBank/DDBJ whole genome shotgun (WGS) entry which is preliminary data.</text>
</comment>
<proteinExistence type="predicted"/>
<evidence type="ECO:0000313" key="3">
    <source>
        <dbReference type="EMBL" id="PIN16697.1"/>
    </source>
</evidence>
<accession>A0A2G9HGM0</accession>
<dbReference type="GO" id="GO:0032875">
    <property type="term" value="P:regulation of DNA endoreduplication"/>
    <property type="evidence" value="ECO:0007669"/>
    <property type="project" value="InterPro"/>
</dbReference>
<reference evidence="4" key="1">
    <citation type="journal article" date="2018" name="Gigascience">
        <title>Genome assembly of the Pink Ipe (Handroanthus impetiginosus, Bignoniaceae), a highly valued, ecologically keystone Neotropical timber forest tree.</title>
        <authorList>
            <person name="Silva-Junior O.B."/>
            <person name="Grattapaglia D."/>
            <person name="Novaes E."/>
            <person name="Collevatti R.G."/>
        </authorList>
    </citation>
    <scope>NUCLEOTIDE SEQUENCE [LARGE SCALE GENOMIC DNA]</scope>
    <source>
        <strain evidence="4">cv. UFG-1</strain>
    </source>
</reference>
<evidence type="ECO:0000256" key="2">
    <source>
        <dbReference type="ARBA" id="ARBA00023306"/>
    </source>
</evidence>
<name>A0A2G9HGM0_9LAMI</name>
<dbReference type="PANTHER" id="PTHR33142">
    <property type="entry name" value="CYCLIN-DEPENDENT PROTEIN KINASE INHIBITOR SMR13"/>
    <property type="match status" value="1"/>
</dbReference>
<evidence type="ECO:0000256" key="1">
    <source>
        <dbReference type="ARBA" id="ARBA00023013"/>
    </source>
</evidence>
<keyword evidence="4" id="KW-1185">Reference proteome</keyword>
<dbReference type="Proteomes" id="UP000231279">
    <property type="component" value="Unassembled WGS sequence"/>
</dbReference>
<dbReference type="AlphaFoldDB" id="A0A2G9HGM0"/>
<dbReference type="EMBL" id="NKXS01001815">
    <property type="protein sequence ID" value="PIN16697.1"/>
    <property type="molecule type" value="Genomic_DNA"/>
</dbReference>
<protein>
    <submittedName>
        <fullName evidence="3">Uncharacterized protein</fullName>
    </submittedName>
</protein>
<gene>
    <name evidence="3" type="ORF">CDL12_10662</name>
</gene>